<dbReference type="SMART" id="SM00220">
    <property type="entry name" value="S_TKc"/>
    <property type="match status" value="1"/>
</dbReference>
<name>A0A6A6QLI3_9PEZI</name>
<evidence type="ECO:0000256" key="1">
    <source>
        <dbReference type="SAM" id="MobiDB-lite"/>
    </source>
</evidence>
<dbReference type="Proteomes" id="UP000799750">
    <property type="component" value="Unassembled WGS sequence"/>
</dbReference>
<protein>
    <submittedName>
        <fullName evidence="3">HET-domain-containing protein</fullName>
    </submittedName>
</protein>
<dbReference type="PROSITE" id="PS50011">
    <property type="entry name" value="PROTEIN_KINASE_DOM"/>
    <property type="match status" value="1"/>
</dbReference>
<evidence type="ECO:0000313" key="3">
    <source>
        <dbReference type="EMBL" id="KAF2492573.1"/>
    </source>
</evidence>
<accession>A0A6A6QLI3</accession>
<dbReference type="InterPro" id="IPR011009">
    <property type="entry name" value="Kinase-like_dom_sf"/>
</dbReference>
<evidence type="ECO:0000313" key="4">
    <source>
        <dbReference type="Proteomes" id="UP000799750"/>
    </source>
</evidence>
<dbReference type="EMBL" id="MU004193">
    <property type="protein sequence ID" value="KAF2492573.1"/>
    <property type="molecule type" value="Genomic_DNA"/>
</dbReference>
<feature type="compositionally biased region" description="Basic and acidic residues" evidence="1">
    <location>
        <begin position="11"/>
        <end position="50"/>
    </location>
</feature>
<organism evidence="3 4">
    <name type="scientific">Lophium mytilinum</name>
    <dbReference type="NCBI Taxonomy" id="390894"/>
    <lineage>
        <taxon>Eukaryota</taxon>
        <taxon>Fungi</taxon>
        <taxon>Dikarya</taxon>
        <taxon>Ascomycota</taxon>
        <taxon>Pezizomycotina</taxon>
        <taxon>Dothideomycetes</taxon>
        <taxon>Pleosporomycetidae</taxon>
        <taxon>Mytilinidiales</taxon>
        <taxon>Mytilinidiaceae</taxon>
        <taxon>Lophium</taxon>
    </lineage>
</organism>
<feature type="region of interest" description="Disordered" evidence="1">
    <location>
        <begin position="362"/>
        <end position="397"/>
    </location>
</feature>
<dbReference type="InterPro" id="IPR000719">
    <property type="entry name" value="Prot_kinase_dom"/>
</dbReference>
<feature type="region of interest" description="Disordered" evidence="1">
    <location>
        <begin position="1"/>
        <end position="50"/>
    </location>
</feature>
<feature type="compositionally biased region" description="Polar residues" evidence="1">
    <location>
        <begin position="363"/>
        <end position="383"/>
    </location>
</feature>
<evidence type="ECO:0000259" key="2">
    <source>
        <dbReference type="PROSITE" id="PS50011"/>
    </source>
</evidence>
<dbReference type="OrthoDB" id="4062651at2759"/>
<dbReference type="GO" id="GO:0004672">
    <property type="term" value="F:protein kinase activity"/>
    <property type="evidence" value="ECO:0007669"/>
    <property type="project" value="InterPro"/>
</dbReference>
<dbReference type="SUPFAM" id="SSF56112">
    <property type="entry name" value="Protein kinase-like (PK-like)"/>
    <property type="match status" value="1"/>
</dbReference>
<proteinExistence type="predicted"/>
<feature type="domain" description="Protein kinase" evidence="2">
    <location>
        <begin position="217"/>
        <end position="620"/>
    </location>
</feature>
<dbReference type="Pfam" id="PF00069">
    <property type="entry name" value="Pkinase"/>
    <property type="match status" value="1"/>
</dbReference>
<feature type="region of interest" description="Disordered" evidence="1">
    <location>
        <begin position="664"/>
        <end position="712"/>
    </location>
</feature>
<feature type="compositionally biased region" description="Basic and acidic residues" evidence="1">
    <location>
        <begin position="385"/>
        <end position="396"/>
    </location>
</feature>
<gene>
    <name evidence="3" type="ORF">BU16DRAFT_466698</name>
</gene>
<dbReference type="Gene3D" id="1.10.510.10">
    <property type="entry name" value="Transferase(Phosphotransferase) domain 1"/>
    <property type="match status" value="2"/>
</dbReference>
<dbReference type="PANTHER" id="PTHR33112:SF10">
    <property type="entry name" value="TOL"/>
    <property type="match status" value="1"/>
</dbReference>
<dbReference type="Pfam" id="PF06985">
    <property type="entry name" value="HET"/>
    <property type="match status" value="1"/>
</dbReference>
<dbReference type="InterPro" id="IPR010730">
    <property type="entry name" value="HET"/>
</dbReference>
<feature type="compositionally biased region" description="Polar residues" evidence="1">
    <location>
        <begin position="677"/>
        <end position="693"/>
    </location>
</feature>
<reference evidence="3" key="1">
    <citation type="journal article" date="2020" name="Stud. Mycol.">
        <title>101 Dothideomycetes genomes: a test case for predicting lifestyles and emergence of pathogens.</title>
        <authorList>
            <person name="Haridas S."/>
            <person name="Albert R."/>
            <person name="Binder M."/>
            <person name="Bloem J."/>
            <person name="Labutti K."/>
            <person name="Salamov A."/>
            <person name="Andreopoulos B."/>
            <person name="Baker S."/>
            <person name="Barry K."/>
            <person name="Bills G."/>
            <person name="Bluhm B."/>
            <person name="Cannon C."/>
            <person name="Castanera R."/>
            <person name="Culley D."/>
            <person name="Daum C."/>
            <person name="Ezra D."/>
            <person name="Gonzalez J."/>
            <person name="Henrissat B."/>
            <person name="Kuo A."/>
            <person name="Liang C."/>
            <person name="Lipzen A."/>
            <person name="Lutzoni F."/>
            <person name="Magnuson J."/>
            <person name="Mondo S."/>
            <person name="Nolan M."/>
            <person name="Ohm R."/>
            <person name="Pangilinan J."/>
            <person name="Park H.-J."/>
            <person name="Ramirez L."/>
            <person name="Alfaro M."/>
            <person name="Sun H."/>
            <person name="Tritt A."/>
            <person name="Yoshinaga Y."/>
            <person name="Zwiers L.-H."/>
            <person name="Turgeon B."/>
            <person name="Goodwin S."/>
            <person name="Spatafora J."/>
            <person name="Crous P."/>
            <person name="Grigoriev I."/>
        </authorList>
    </citation>
    <scope>NUCLEOTIDE SEQUENCE</scope>
    <source>
        <strain evidence="3">CBS 269.34</strain>
    </source>
</reference>
<keyword evidence="4" id="KW-1185">Reference proteome</keyword>
<dbReference type="GO" id="GO:0005524">
    <property type="term" value="F:ATP binding"/>
    <property type="evidence" value="ECO:0007669"/>
    <property type="project" value="InterPro"/>
</dbReference>
<dbReference type="PANTHER" id="PTHR33112">
    <property type="entry name" value="DOMAIN PROTEIN, PUTATIVE-RELATED"/>
    <property type="match status" value="1"/>
</dbReference>
<sequence>MAGLDDPFVDDQSHVAHLPLEKHTDKGSRAEGFEPRENGRALPNNDHESRLNASHCLREKLSKILEAHPIGLNPEGVYLPEDEIDKLFNEDAIQSVHDGGLDSRLAEYMADHAKRTFATLLQVFPDCKARQQAMEALKANNFTDNELPSLELTLCYCYCRPRRDRTCKHYFPSDKPWDTDYLKDFKLKRWRFLVPKFETNIFLYEFDKNRLLPFTEKVPGGEISSGHFSDVAIVEMLASKQDKDNISEKTIKVVLKTLKRIGDPGYIIETEWRREAKAHKQMNGSSDNIIQAYAAIRQIASQPQNDAFHLVLEWADGGNLHDFWSENPLAQLDHLHVEESRQRVKEVLEQLWGLSQALERMHTTSVQRTPGNSRRGSATSSPVRSPERDERRRGDSLDASVAYSDHFSLPTFNLEATDDVRPDEAVLKVSVSAPDSASPEVASSSTLTRRRTGFTAENWRHGDIKPENILRFKNGNYLGVLKIADLGRAQQHLFVTKMRETKEKELWTTKWYEPPDLEEKNHKQAQEKISRLFDIWSMGCVIFEAALWMLYGYESFGAFVRANKLSAGELGATPYWKKGQRGDYELSGAATKWMNYILEHDPERNGAIGHLVKLVRDRLLQIRLPLDSDTYTPGFRTNAKDLREQLRMIIVETEKSEEYCFSGADRTNVSHPDPDELSTNTSAQSAGRSSLSPNDAGKRSAPDATIPISAPSIGSPRTTFDIELPKAWLKECDLKHGGTCAPRQSNQVLPRRLINVENRKKPKIIDTAELALVPEKTEYVALSHKWGHMPEKAVTTTKNIVQRKEKILIKELPASFLDAIEFTYALNCTYLWIDSLCILQGPDGDFSEQADTMQTTFSNAYCVLAACSAESATDGFLKDREPRCVKFGDVFVSAVTDDFERDVLHSPLNSRGWVLQERALARRTIFFTKTQMYWECTAFLGDSNFPDYTIGPQSSVGEQIALIIDLFQRYTRLEFSHPEDRPIAIDGLMDRLNVAFKTKSLAGLFETFWGRCLLWRKADGAVPMKKILGGTHTRKIPPTWSWMAFEGEISFIEPGGGKIDWNRADIILPDIILPSTTRAPVSWLRTSHRGDVVAIRAKAFKFEDAGDTVDATDRQEFYDGGKELPRALTKCVVIGSEKPHVSNTDRRMHYVMIVRAISNAPNAASYERVGVGYMLGKFIGLSRSPLDVTIE</sequence>
<dbReference type="AlphaFoldDB" id="A0A6A6QLI3"/>